<organism evidence="2 3">
    <name type="scientific">Melghirimyces profundicolus</name>
    <dbReference type="NCBI Taxonomy" id="1242148"/>
    <lineage>
        <taxon>Bacteria</taxon>
        <taxon>Bacillati</taxon>
        <taxon>Bacillota</taxon>
        <taxon>Bacilli</taxon>
        <taxon>Bacillales</taxon>
        <taxon>Thermoactinomycetaceae</taxon>
        <taxon>Melghirimyces</taxon>
    </lineage>
</organism>
<dbReference type="SFLD" id="SFLDG01065">
    <property type="entry name" value="anaerobic_coproporphyrinogen-I"/>
    <property type="match status" value="1"/>
</dbReference>
<dbReference type="PANTHER" id="PTHR13932">
    <property type="entry name" value="COPROPORPHYRINIGEN III OXIDASE"/>
    <property type="match status" value="1"/>
</dbReference>
<dbReference type="OrthoDB" id="9808022at2"/>
<dbReference type="CDD" id="cd01335">
    <property type="entry name" value="Radical_SAM"/>
    <property type="match status" value="1"/>
</dbReference>
<dbReference type="SFLD" id="SFLDS00029">
    <property type="entry name" value="Radical_SAM"/>
    <property type="match status" value="1"/>
</dbReference>
<gene>
    <name evidence="2" type="ORF">C8P63_1456</name>
</gene>
<dbReference type="GO" id="GO:0003824">
    <property type="term" value="F:catalytic activity"/>
    <property type="evidence" value="ECO:0007669"/>
    <property type="project" value="InterPro"/>
</dbReference>
<dbReference type="SMART" id="SM00729">
    <property type="entry name" value="Elp3"/>
    <property type="match status" value="1"/>
</dbReference>
<reference evidence="2 3" key="1">
    <citation type="submission" date="2018-04" db="EMBL/GenBank/DDBJ databases">
        <title>Genomic Encyclopedia of Archaeal and Bacterial Type Strains, Phase II (KMG-II): from individual species to whole genera.</title>
        <authorList>
            <person name="Goeker M."/>
        </authorList>
    </citation>
    <scope>NUCLEOTIDE SEQUENCE [LARGE SCALE GENOMIC DNA]</scope>
    <source>
        <strain evidence="2 3">DSM 45787</strain>
    </source>
</reference>
<accession>A0A2T6AXF9</accession>
<dbReference type="GO" id="GO:0051539">
    <property type="term" value="F:4 iron, 4 sulfur cluster binding"/>
    <property type="evidence" value="ECO:0007669"/>
    <property type="project" value="TreeGrafter"/>
</dbReference>
<dbReference type="InterPro" id="IPR006638">
    <property type="entry name" value="Elp3/MiaA/NifB-like_rSAM"/>
</dbReference>
<feature type="domain" description="Radical SAM core" evidence="1">
    <location>
        <begin position="167"/>
        <end position="403"/>
    </location>
</feature>
<evidence type="ECO:0000313" key="3">
    <source>
        <dbReference type="Proteomes" id="UP000244240"/>
    </source>
</evidence>
<dbReference type="PROSITE" id="PS51918">
    <property type="entry name" value="RADICAL_SAM"/>
    <property type="match status" value="1"/>
</dbReference>
<dbReference type="Proteomes" id="UP000244240">
    <property type="component" value="Unassembled WGS sequence"/>
</dbReference>
<dbReference type="SFLD" id="SFLDF00310">
    <property type="entry name" value="oxygen-independent_coproporphy"/>
    <property type="match status" value="1"/>
</dbReference>
<evidence type="ECO:0000313" key="2">
    <source>
        <dbReference type="EMBL" id="PTX48491.1"/>
    </source>
</evidence>
<dbReference type="InterPro" id="IPR034505">
    <property type="entry name" value="Coproporphyrinogen-III_oxidase"/>
</dbReference>
<dbReference type="AlphaFoldDB" id="A0A2T6AXF9"/>
<dbReference type="Gene3D" id="3.80.30.20">
    <property type="entry name" value="tm_1862 like domain"/>
    <property type="match status" value="1"/>
</dbReference>
<dbReference type="EMBL" id="QBKR01000045">
    <property type="protein sequence ID" value="PTX48491.1"/>
    <property type="molecule type" value="Genomic_DNA"/>
</dbReference>
<dbReference type="InterPro" id="IPR058240">
    <property type="entry name" value="rSAM_sf"/>
</dbReference>
<dbReference type="InterPro" id="IPR007197">
    <property type="entry name" value="rSAM"/>
</dbReference>
<sequence>MKRLFVSGVPAAFHREIELITGLFFPKVKVTGERREADGIIHIHMEVEDRIRVGVTLTDPSGNQAWHGFHERDALKAGSDKEQRKQIKQVLNHALLQVLEEATGVRQPWGILTGVRPTKLLHNMLLNGVSPERASAILELDYRLMPDKIELLQEIVERQTTVLPDLYELDREVSLYIGIPFCPTKCAYCTFPAYAIRGRNGSVEEFLSGLHEECEVVGDWLERNRLPVTTIYFGGGTPTSITARQMEDLFEKMKASVPGFDRVRELTVEAGRPDTLDEEKLELLRRWEVDRISINPQSFEENTLKRIGRHHTVKETLDKYRMARSMGLNNINMDLIIGLPGEGLETFRQSLEVMEELRPESLTVHTLSFKRGSHMTRNPEKYKTADRSEITEMVNVARDWTRRMGYVPYYLYRQKNILGNQENVGYAFPGEESLYNILIMEERQTIIGLGCGAVSKIIPPGSGKIHRFPNPKEPQAYIDTYRENIREKLKALDRAYGTGQAVSLS</sequence>
<dbReference type="NCBIfam" id="NF006061">
    <property type="entry name" value="PRK08207.1-4"/>
    <property type="match status" value="1"/>
</dbReference>
<dbReference type="GO" id="GO:0006779">
    <property type="term" value="P:porphyrin-containing compound biosynthetic process"/>
    <property type="evidence" value="ECO:0007669"/>
    <property type="project" value="TreeGrafter"/>
</dbReference>
<proteinExistence type="predicted"/>
<comment type="caution">
    <text evidence="2">The sequence shown here is derived from an EMBL/GenBank/DDBJ whole genome shotgun (WGS) entry which is preliminary data.</text>
</comment>
<name>A0A2T6AXF9_9BACL</name>
<dbReference type="PANTHER" id="PTHR13932:SF1">
    <property type="entry name" value="OXYGEN-INDEPENDENT COPROPORPHYRINOGEN-III OXIDASE-LIKE PROTEIN HEMZ"/>
    <property type="match status" value="1"/>
</dbReference>
<dbReference type="SFLD" id="SFLDG01082">
    <property type="entry name" value="B12-binding_domain_containing"/>
    <property type="match status" value="1"/>
</dbReference>
<dbReference type="SUPFAM" id="SSF102114">
    <property type="entry name" value="Radical SAM enzymes"/>
    <property type="match status" value="1"/>
</dbReference>
<keyword evidence="3" id="KW-1185">Reference proteome</keyword>
<dbReference type="InterPro" id="IPR023995">
    <property type="entry name" value="HemZ"/>
</dbReference>
<dbReference type="GO" id="GO:0005737">
    <property type="term" value="C:cytoplasm"/>
    <property type="evidence" value="ECO:0007669"/>
    <property type="project" value="TreeGrafter"/>
</dbReference>
<dbReference type="InterPro" id="IPR023404">
    <property type="entry name" value="rSAM_horseshoe"/>
</dbReference>
<dbReference type="RefSeq" id="WP_108026659.1">
    <property type="nucleotide sequence ID" value="NZ_QBKR01000045.1"/>
</dbReference>
<evidence type="ECO:0000259" key="1">
    <source>
        <dbReference type="PROSITE" id="PS51918"/>
    </source>
</evidence>
<protein>
    <submittedName>
        <fullName evidence="2">Anaerobic coproporphyrinogen III oxidase</fullName>
    </submittedName>
</protein>
<dbReference type="NCBIfam" id="TIGR03994">
    <property type="entry name" value="rSAM_HemZ"/>
    <property type="match status" value="1"/>
</dbReference>
<dbReference type="Pfam" id="PF04055">
    <property type="entry name" value="Radical_SAM"/>
    <property type="match status" value="1"/>
</dbReference>